<reference evidence="2 3" key="1">
    <citation type="submission" date="2021-05" db="EMBL/GenBank/DDBJ databases">
        <title>Novel Bacillus species.</title>
        <authorList>
            <person name="Liu G."/>
        </authorList>
    </citation>
    <scope>NUCLEOTIDE SEQUENCE [LARGE SCALE GENOMIC DNA]</scope>
    <source>
        <strain evidence="2 3">FJAT-49732</strain>
    </source>
</reference>
<dbReference type="SUPFAM" id="SSF81606">
    <property type="entry name" value="PP2C-like"/>
    <property type="match status" value="1"/>
</dbReference>
<dbReference type="PANTHER" id="PTHR35801:SF1">
    <property type="entry name" value="PHOSPHOSERINE PHOSPHATASE RSBX"/>
    <property type="match status" value="1"/>
</dbReference>
<dbReference type="Pfam" id="PF07228">
    <property type="entry name" value="SpoIIE"/>
    <property type="match status" value="1"/>
</dbReference>
<protein>
    <submittedName>
        <fullName evidence="2">SpoIIE family protein phosphatase</fullName>
    </submittedName>
</protein>
<dbReference type="RefSeq" id="WP_213112696.1">
    <property type="nucleotide sequence ID" value="NZ_JAGYPJ010000001.1"/>
</dbReference>
<proteinExistence type="predicted"/>
<dbReference type="PANTHER" id="PTHR35801">
    <property type="entry name" value="PHOSPHOSERINE PHOSPHATASE RSBX"/>
    <property type="match status" value="1"/>
</dbReference>
<evidence type="ECO:0000259" key="1">
    <source>
        <dbReference type="SMART" id="SM00331"/>
    </source>
</evidence>
<name>A0A942TUA8_9BACI</name>
<organism evidence="2 3">
    <name type="scientific">Lederbergia citrisecunda</name>
    <dbReference type="NCBI Taxonomy" id="2833583"/>
    <lineage>
        <taxon>Bacteria</taxon>
        <taxon>Bacillati</taxon>
        <taxon>Bacillota</taxon>
        <taxon>Bacilli</taxon>
        <taxon>Bacillales</taxon>
        <taxon>Bacillaceae</taxon>
        <taxon>Lederbergia</taxon>
    </lineage>
</organism>
<dbReference type="InterPro" id="IPR036457">
    <property type="entry name" value="PPM-type-like_dom_sf"/>
</dbReference>
<comment type="caution">
    <text evidence="2">The sequence shown here is derived from an EMBL/GenBank/DDBJ whole genome shotgun (WGS) entry which is preliminary data.</text>
</comment>
<dbReference type="AlphaFoldDB" id="A0A942TUA8"/>
<sequence>MIHLKNDHSEAHAFQTAKDSNLLCGDSFYLTLTEDYFLCVLADGLGSGKYAYEASQAAVSVVKSNPEESVNTLMDFCNKVLIRKRGAAVAIFKVDFKQKEFEYSCVGNIRFYLYTPVGKLVYPMPVTGYLSGKPQKYRTHKYTYEPNSKFLIHSDGFVNVNTKSLLSSCQSIPAIVAHLKVKQVNKLDDMSFIVGTLL</sequence>
<dbReference type="InterPro" id="IPR001932">
    <property type="entry name" value="PPM-type_phosphatase-like_dom"/>
</dbReference>
<dbReference type="EMBL" id="JAGYPJ010000001">
    <property type="protein sequence ID" value="MBS4202314.1"/>
    <property type="molecule type" value="Genomic_DNA"/>
</dbReference>
<dbReference type="Gene3D" id="3.60.40.10">
    <property type="entry name" value="PPM-type phosphatase domain"/>
    <property type="match status" value="1"/>
</dbReference>
<gene>
    <name evidence="2" type="ORF">KHA93_22125</name>
</gene>
<dbReference type="SMART" id="SM00331">
    <property type="entry name" value="PP2C_SIG"/>
    <property type="match status" value="1"/>
</dbReference>
<evidence type="ECO:0000313" key="2">
    <source>
        <dbReference type="EMBL" id="MBS4202314.1"/>
    </source>
</evidence>
<dbReference type="Proteomes" id="UP000682713">
    <property type="component" value="Unassembled WGS sequence"/>
</dbReference>
<keyword evidence="3" id="KW-1185">Reference proteome</keyword>
<evidence type="ECO:0000313" key="3">
    <source>
        <dbReference type="Proteomes" id="UP000682713"/>
    </source>
</evidence>
<dbReference type="InterPro" id="IPR039248">
    <property type="entry name" value="Ptase_RsbX"/>
</dbReference>
<accession>A0A942TUA8</accession>
<feature type="domain" description="PPM-type phosphatase" evidence="1">
    <location>
        <begin position="8"/>
        <end position="197"/>
    </location>
</feature>